<dbReference type="Gene3D" id="2.60.40.1210">
    <property type="entry name" value="Cellobiose dehydrogenase, cytochrome domain"/>
    <property type="match status" value="1"/>
</dbReference>
<keyword evidence="1" id="KW-0732">Signal</keyword>
<keyword evidence="4" id="KW-1185">Reference proteome</keyword>
<dbReference type="CDD" id="cd09630">
    <property type="entry name" value="CDH_like_cytochrome"/>
    <property type="match status" value="1"/>
</dbReference>
<dbReference type="PANTHER" id="PTHR47797:SF5">
    <property type="entry name" value="CELLOBIOSE DEHYDROGENASE CYTOCHROME DOMAIN-CONTAINING PROTEIN"/>
    <property type="match status" value="1"/>
</dbReference>
<proteinExistence type="predicted"/>
<evidence type="ECO:0000313" key="4">
    <source>
        <dbReference type="Proteomes" id="UP001295740"/>
    </source>
</evidence>
<comment type="caution">
    <text evidence="3">The sequence shown here is derived from an EMBL/GenBank/DDBJ whole genome shotgun (WGS) entry which is preliminary data.</text>
</comment>
<dbReference type="Pfam" id="PF16010">
    <property type="entry name" value="CDH-cyt"/>
    <property type="match status" value="1"/>
</dbReference>
<evidence type="ECO:0000313" key="3">
    <source>
        <dbReference type="EMBL" id="CAJ2508532.1"/>
    </source>
</evidence>
<dbReference type="Proteomes" id="UP001295740">
    <property type="component" value="Unassembled WGS sequence"/>
</dbReference>
<gene>
    <name evidence="3" type="ORF">KHLLAP_LOCUS9000</name>
</gene>
<dbReference type="AlphaFoldDB" id="A0AAI8VQ36"/>
<reference evidence="3" key="1">
    <citation type="submission" date="2023-10" db="EMBL/GenBank/DDBJ databases">
        <authorList>
            <person name="Hackl T."/>
        </authorList>
    </citation>
    <scope>NUCLEOTIDE SEQUENCE</scope>
</reference>
<dbReference type="EMBL" id="CAUWAG010000012">
    <property type="protein sequence ID" value="CAJ2508532.1"/>
    <property type="molecule type" value="Genomic_DNA"/>
</dbReference>
<feature type="domain" description="Cellobiose dehydrogenase-like cytochrome" evidence="2">
    <location>
        <begin position="29"/>
        <end position="205"/>
    </location>
</feature>
<protein>
    <submittedName>
        <fullName evidence="3">Uu.00g135580.m01.CDS01</fullName>
    </submittedName>
</protein>
<feature type="chain" id="PRO_5042533684" evidence="1">
    <location>
        <begin position="23"/>
        <end position="212"/>
    </location>
</feature>
<accession>A0AAI8VQ36</accession>
<evidence type="ECO:0000256" key="1">
    <source>
        <dbReference type="SAM" id="SignalP"/>
    </source>
</evidence>
<dbReference type="PANTHER" id="PTHR47797">
    <property type="entry name" value="DEHYDROGENASE, PUTATIVE (AFU_ORTHOLOGUE AFUA_8G05805)-RELATED"/>
    <property type="match status" value="1"/>
</dbReference>
<sequence>MRWGFGIGYAAALLGLVSERHAADTSVVVDAETGFTFSQYSAAYKLGADSILYRIAIPSPASDNYDAVLQVIAPTDVGWAGLAWGGQMINCPLTVGWASGNTPVVSVFHSTSHIEPKPYTGATLQLLKTGTKVNATHWQYTAKCMGCTSFIGSDNATKRLNPTGSNRLAFAESKLNSDSVGGLTVHDVYNYWDHDFAAAGNTEFESLVQKNM</sequence>
<evidence type="ECO:0000259" key="2">
    <source>
        <dbReference type="Pfam" id="PF16010"/>
    </source>
</evidence>
<feature type="signal peptide" evidence="1">
    <location>
        <begin position="1"/>
        <end position="22"/>
    </location>
</feature>
<organism evidence="3 4">
    <name type="scientific">Anthostomella pinea</name>
    <dbReference type="NCBI Taxonomy" id="933095"/>
    <lineage>
        <taxon>Eukaryota</taxon>
        <taxon>Fungi</taxon>
        <taxon>Dikarya</taxon>
        <taxon>Ascomycota</taxon>
        <taxon>Pezizomycotina</taxon>
        <taxon>Sordariomycetes</taxon>
        <taxon>Xylariomycetidae</taxon>
        <taxon>Xylariales</taxon>
        <taxon>Xylariaceae</taxon>
        <taxon>Anthostomella</taxon>
    </lineage>
</organism>
<name>A0AAI8VQ36_9PEZI</name>
<dbReference type="SUPFAM" id="SSF49344">
    <property type="entry name" value="CBD9-like"/>
    <property type="match status" value="1"/>
</dbReference>
<dbReference type="InterPro" id="IPR015920">
    <property type="entry name" value="Cellobiose_DH-like_cyt"/>
</dbReference>